<dbReference type="EMBL" id="LAZR01003762">
    <property type="protein sequence ID" value="KKN14958.1"/>
    <property type="molecule type" value="Genomic_DNA"/>
</dbReference>
<evidence type="ECO:0000313" key="1">
    <source>
        <dbReference type="EMBL" id="KKN14958.1"/>
    </source>
</evidence>
<sequence>MDLGLECKRVTEKEFASDYRKKHNFFDFIECSSKTGENIERVFDKIARKMLTLASFL</sequence>
<dbReference type="InterPro" id="IPR001806">
    <property type="entry name" value="Small_GTPase"/>
</dbReference>
<proteinExistence type="predicted"/>
<dbReference type="GO" id="GO:0003924">
    <property type="term" value="F:GTPase activity"/>
    <property type="evidence" value="ECO:0007669"/>
    <property type="project" value="InterPro"/>
</dbReference>
<dbReference type="GO" id="GO:0005525">
    <property type="term" value="F:GTP binding"/>
    <property type="evidence" value="ECO:0007669"/>
    <property type="project" value="InterPro"/>
</dbReference>
<gene>
    <name evidence="1" type="ORF">LCGC14_0990850</name>
</gene>
<name>A0A0F9RCH0_9ZZZZ</name>
<reference evidence="1" key="1">
    <citation type="journal article" date="2015" name="Nature">
        <title>Complex archaea that bridge the gap between prokaryotes and eukaryotes.</title>
        <authorList>
            <person name="Spang A."/>
            <person name="Saw J.H."/>
            <person name="Jorgensen S.L."/>
            <person name="Zaremba-Niedzwiedzka K."/>
            <person name="Martijn J."/>
            <person name="Lind A.E."/>
            <person name="van Eijk R."/>
            <person name="Schleper C."/>
            <person name="Guy L."/>
            <person name="Ettema T.J."/>
        </authorList>
    </citation>
    <scope>NUCLEOTIDE SEQUENCE</scope>
</reference>
<comment type="caution">
    <text evidence="1">The sequence shown here is derived from an EMBL/GenBank/DDBJ whole genome shotgun (WGS) entry which is preliminary data.</text>
</comment>
<protein>
    <submittedName>
        <fullName evidence="1">Uncharacterized protein</fullName>
    </submittedName>
</protein>
<organism evidence="1">
    <name type="scientific">marine sediment metagenome</name>
    <dbReference type="NCBI Taxonomy" id="412755"/>
    <lineage>
        <taxon>unclassified sequences</taxon>
        <taxon>metagenomes</taxon>
        <taxon>ecological metagenomes</taxon>
    </lineage>
</organism>
<dbReference type="Pfam" id="PF00071">
    <property type="entry name" value="Ras"/>
    <property type="match status" value="1"/>
</dbReference>
<accession>A0A0F9RCH0</accession>
<dbReference type="Gene3D" id="3.40.50.300">
    <property type="entry name" value="P-loop containing nucleotide triphosphate hydrolases"/>
    <property type="match status" value="1"/>
</dbReference>
<dbReference type="AlphaFoldDB" id="A0A0F9RCH0"/>
<dbReference type="SUPFAM" id="SSF52540">
    <property type="entry name" value="P-loop containing nucleoside triphosphate hydrolases"/>
    <property type="match status" value="1"/>
</dbReference>
<dbReference type="InterPro" id="IPR027417">
    <property type="entry name" value="P-loop_NTPase"/>
</dbReference>